<protein>
    <submittedName>
        <fullName evidence="6">ERN2-like protein</fullName>
    </submittedName>
</protein>
<evidence type="ECO:0000313" key="7">
    <source>
        <dbReference type="Proteomes" id="UP001164746"/>
    </source>
</evidence>
<dbReference type="SUPFAM" id="SSF56112">
    <property type="entry name" value="Protein kinase-like (PK-like)"/>
    <property type="match status" value="1"/>
</dbReference>
<dbReference type="Gene3D" id="1.10.510.10">
    <property type="entry name" value="Transferase(Phosphotransferase) domain 1"/>
    <property type="match status" value="1"/>
</dbReference>
<proteinExistence type="predicted"/>
<keyword evidence="7" id="KW-1185">Reference proteome</keyword>
<feature type="domain" description="KEN" evidence="5">
    <location>
        <begin position="302"/>
        <end position="435"/>
    </location>
</feature>
<feature type="domain" description="Protein kinase" evidence="4">
    <location>
        <begin position="58"/>
        <end position="299"/>
    </location>
</feature>
<dbReference type="PROSITE" id="PS51392">
    <property type="entry name" value="KEN"/>
    <property type="match status" value="1"/>
</dbReference>
<dbReference type="EMBL" id="CP111012">
    <property type="protein sequence ID" value="WAQ94285.1"/>
    <property type="molecule type" value="Genomic_DNA"/>
</dbReference>
<keyword evidence="3" id="KW-0067">ATP-binding</keyword>
<evidence type="ECO:0000259" key="5">
    <source>
        <dbReference type="PROSITE" id="PS51392"/>
    </source>
</evidence>
<keyword evidence="1" id="KW-0732">Signal</keyword>
<dbReference type="InterPro" id="IPR008271">
    <property type="entry name" value="Ser/Thr_kinase_AS"/>
</dbReference>
<dbReference type="InterPro" id="IPR038357">
    <property type="entry name" value="KEN_sf"/>
</dbReference>
<dbReference type="PROSITE" id="PS00108">
    <property type="entry name" value="PROTEIN_KINASE_ST"/>
    <property type="match status" value="1"/>
</dbReference>
<dbReference type="InterPro" id="IPR045133">
    <property type="entry name" value="IRE1/2-like"/>
</dbReference>
<name>A0ABY7DD61_MYAAR</name>
<dbReference type="Pfam" id="PF06479">
    <property type="entry name" value="Ribonuc_2-5A"/>
    <property type="match status" value="1"/>
</dbReference>
<feature type="non-terminal residue" evidence="6">
    <location>
        <position position="1"/>
    </location>
</feature>
<gene>
    <name evidence="6" type="ORF">MAR_006756</name>
</gene>
<dbReference type="InterPro" id="IPR010513">
    <property type="entry name" value="KEN_dom"/>
</dbReference>
<dbReference type="PANTHER" id="PTHR13954">
    <property type="entry name" value="IRE1-RELATED"/>
    <property type="match status" value="1"/>
</dbReference>
<evidence type="ECO:0000256" key="2">
    <source>
        <dbReference type="ARBA" id="ARBA00022741"/>
    </source>
</evidence>
<evidence type="ECO:0000256" key="1">
    <source>
        <dbReference type="ARBA" id="ARBA00022729"/>
    </source>
</evidence>
<sequence>KVNFIMETKILLERINDIVDHFVFSSVSKHAKLWPNIQDTTICGPCKYKIVKIGRITFNRENVIGKGVEGTVYRGTFARERVVKVNENLLNVTCANIVRFYYFDENKFSFYLCMELCDCNLEVFICQYPKEVPKDGFKQILEGLKVLHNNKFLHRDLKPSNVLVKKEKTEEGKLIVLKLSDFSLAKETDDEMSVISGLYIGTEGWIPPEIHQGTEVKPSNIVVNASADIFACGMLGYYVVSGGQMLYNSQEAINHDINQGNADYSNLHDPTTKDIVRAMTCRDESKRPNAKMCLKHPCHWDSARVFEYFKVVNDTIVSVDVHIKTQVSNALNQNPHQVFQSDWKSRLTPLVKNELFTAPRSSTRPKYNEFNVTDLIRAIRNTKEHFLQMKHLHNELGNNKNDLHAYWTGLFPYLLIHTYTTLKPMTMYGELQHYY</sequence>
<dbReference type="PANTHER" id="PTHR13954:SF6">
    <property type="entry name" value="NON-SPECIFIC SERINE_THREONINE PROTEIN KINASE"/>
    <property type="match status" value="1"/>
</dbReference>
<dbReference type="Proteomes" id="UP001164746">
    <property type="component" value="Chromosome 1"/>
</dbReference>
<dbReference type="InterPro" id="IPR011009">
    <property type="entry name" value="Kinase-like_dom_sf"/>
</dbReference>
<keyword evidence="2" id="KW-0547">Nucleotide-binding</keyword>
<dbReference type="Gene3D" id="1.20.1440.180">
    <property type="entry name" value="KEN domain"/>
    <property type="match status" value="1"/>
</dbReference>
<evidence type="ECO:0000259" key="4">
    <source>
        <dbReference type="PROSITE" id="PS50011"/>
    </source>
</evidence>
<accession>A0ABY7DD61</accession>
<dbReference type="PROSITE" id="PS50011">
    <property type="entry name" value="PROTEIN_KINASE_DOM"/>
    <property type="match status" value="1"/>
</dbReference>
<dbReference type="InterPro" id="IPR000719">
    <property type="entry name" value="Prot_kinase_dom"/>
</dbReference>
<dbReference type="Pfam" id="PF00069">
    <property type="entry name" value="Pkinase"/>
    <property type="match status" value="1"/>
</dbReference>
<evidence type="ECO:0000313" key="6">
    <source>
        <dbReference type="EMBL" id="WAQ94285.1"/>
    </source>
</evidence>
<reference evidence="6" key="1">
    <citation type="submission" date="2022-11" db="EMBL/GenBank/DDBJ databases">
        <title>Centuries of genome instability and evolution in soft-shell clam transmissible cancer (bioRxiv).</title>
        <authorList>
            <person name="Hart S.F.M."/>
            <person name="Yonemitsu M.A."/>
            <person name="Giersch R.M."/>
            <person name="Beal B.F."/>
            <person name="Arriagada G."/>
            <person name="Davis B.W."/>
            <person name="Ostrander E.A."/>
            <person name="Goff S.P."/>
            <person name="Metzger M.J."/>
        </authorList>
    </citation>
    <scope>NUCLEOTIDE SEQUENCE</scope>
    <source>
        <strain evidence="6">MELC-2E11</strain>
        <tissue evidence="6">Siphon/mantle</tissue>
    </source>
</reference>
<dbReference type="SMART" id="SM00220">
    <property type="entry name" value="S_TKc"/>
    <property type="match status" value="1"/>
</dbReference>
<evidence type="ECO:0000256" key="3">
    <source>
        <dbReference type="ARBA" id="ARBA00022840"/>
    </source>
</evidence>
<organism evidence="6 7">
    <name type="scientific">Mya arenaria</name>
    <name type="common">Soft-shell clam</name>
    <dbReference type="NCBI Taxonomy" id="6604"/>
    <lineage>
        <taxon>Eukaryota</taxon>
        <taxon>Metazoa</taxon>
        <taxon>Spiralia</taxon>
        <taxon>Lophotrochozoa</taxon>
        <taxon>Mollusca</taxon>
        <taxon>Bivalvia</taxon>
        <taxon>Autobranchia</taxon>
        <taxon>Heteroconchia</taxon>
        <taxon>Euheterodonta</taxon>
        <taxon>Imparidentia</taxon>
        <taxon>Neoheterodontei</taxon>
        <taxon>Myida</taxon>
        <taxon>Myoidea</taxon>
        <taxon>Myidae</taxon>
        <taxon>Mya</taxon>
    </lineage>
</organism>